<organism evidence="10 11">
    <name type="scientific">Vespertiliibacter pulmonis</name>
    <dbReference type="NCBI Taxonomy" id="1443036"/>
    <lineage>
        <taxon>Bacteria</taxon>
        <taxon>Pseudomonadati</taxon>
        <taxon>Pseudomonadota</taxon>
        <taxon>Gammaproteobacteria</taxon>
        <taxon>Pasteurellales</taxon>
        <taxon>Pasteurellaceae</taxon>
        <taxon>Vespertiliibacter</taxon>
    </lineage>
</organism>
<evidence type="ECO:0000313" key="10">
    <source>
        <dbReference type="EMBL" id="RPE85662.1"/>
    </source>
</evidence>
<keyword evidence="11" id="KW-1185">Reference proteome</keyword>
<keyword evidence="5 8" id="KW-0472">Membrane</keyword>
<evidence type="ECO:0000256" key="6">
    <source>
        <dbReference type="RuleBase" id="RU004057"/>
    </source>
</evidence>
<dbReference type="AlphaFoldDB" id="A0A3N4VRD2"/>
<feature type="transmembrane region" description="Helical" evidence="8">
    <location>
        <begin position="99"/>
        <end position="120"/>
    </location>
</feature>
<name>A0A3N4VRD2_9PAST</name>
<evidence type="ECO:0000256" key="3">
    <source>
        <dbReference type="ARBA" id="ARBA00022692"/>
    </source>
</evidence>
<feature type="domain" description="MotA/TolQ/ExbB proton channel" evidence="9">
    <location>
        <begin position="46"/>
        <end position="123"/>
    </location>
</feature>
<dbReference type="OrthoDB" id="9798009at2"/>
<evidence type="ECO:0000259" key="9">
    <source>
        <dbReference type="Pfam" id="PF01618"/>
    </source>
</evidence>
<comment type="similarity">
    <text evidence="6">Belongs to the exbB/tolQ family.</text>
</comment>
<evidence type="ECO:0000256" key="5">
    <source>
        <dbReference type="ARBA" id="ARBA00023136"/>
    </source>
</evidence>
<reference evidence="10 11" key="1">
    <citation type="submission" date="2018-11" db="EMBL/GenBank/DDBJ databases">
        <title>Genomic Encyclopedia of Type Strains, Phase IV (KMG-IV): sequencing the most valuable type-strain genomes for metagenomic binning, comparative biology and taxonomic classification.</title>
        <authorList>
            <person name="Goeker M."/>
        </authorList>
    </citation>
    <scope>NUCLEOTIDE SEQUENCE [LARGE SCALE GENOMIC DNA]</scope>
    <source>
        <strain evidence="10 11">DSM 27238</strain>
    </source>
</reference>
<accession>A0A3N4VRD2</accession>
<evidence type="ECO:0000256" key="2">
    <source>
        <dbReference type="ARBA" id="ARBA00022475"/>
    </source>
</evidence>
<evidence type="ECO:0000313" key="11">
    <source>
        <dbReference type="Proteomes" id="UP000281691"/>
    </source>
</evidence>
<keyword evidence="4 8" id="KW-1133">Transmembrane helix</keyword>
<dbReference type="RefSeq" id="WP_124210248.1">
    <property type="nucleotide sequence ID" value="NZ_CP016615.1"/>
</dbReference>
<keyword evidence="3 8" id="KW-0812">Transmembrane</keyword>
<feature type="transmembrane region" description="Helical" evidence="8">
    <location>
        <begin position="24"/>
        <end position="42"/>
    </location>
</feature>
<dbReference type="GO" id="GO:0005886">
    <property type="term" value="C:plasma membrane"/>
    <property type="evidence" value="ECO:0007669"/>
    <property type="project" value="UniProtKB-SubCell"/>
</dbReference>
<dbReference type="EMBL" id="RKQP01000001">
    <property type="protein sequence ID" value="RPE85662.1"/>
    <property type="molecule type" value="Genomic_DNA"/>
</dbReference>
<evidence type="ECO:0000256" key="1">
    <source>
        <dbReference type="ARBA" id="ARBA00004651"/>
    </source>
</evidence>
<dbReference type="GO" id="GO:0015031">
    <property type="term" value="P:protein transport"/>
    <property type="evidence" value="ECO:0007669"/>
    <property type="project" value="UniProtKB-KW"/>
</dbReference>
<keyword evidence="6" id="KW-0653">Protein transport</keyword>
<dbReference type="Pfam" id="PF01618">
    <property type="entry name" value="MotA_ExbB"/>
    <property type="match status" value="1"/>
</dbReference>
<comment type="caution">
    <text evidence="10">The sequence shown here is derived from an EMBL/GenBank/DDBJ whole genome shotgun (WGS) entry which is preliminary data.</text>
</comment>
<evidence type="ECO:0000256" key="4">
    <source>
        <dbReference type="ARBA" id="ARBA00022989"/>
    </source>
</evidence>
<sequence length="616" mass="69733">MFPIVPKLEELLKTANADKLTDDFGLVLVFIFIISLLFFIFQSIKPQKKFFSNLIEYSPVLLTSVGILGTFTGIVAGLLNFDINNIDTSISSLLGGMKTAFLSSVIGVALSILLKIIYSFPLSKQANNQKLDVQSLVGKFYEQAEHTKKQSDHIESLTKAVDQLTVAIGSNTDSSLLSQLKLLRSDLSDNNKITKEILENGFNHIEDIRKITNQSQMQFMVFEDHLWKKLNDFAEMMSKSATQQVIEALKQVISDFNNNLIEQFGDNFKQLNLAVLSLIEWQENYKNQLNEMIKLYNSGVKTLSDTEKSITHIEQSTQEIPKTMNNLSQIITANQHQIQELDNHLTAFAELKDKAVNAVPQIQSQIELMLSGVSEGNKKLIEGIAESGEKLNQNLNKGGEELYKNVNEVSEGIKNSSNVLLNKNQEIQQTFTTMQDAVYSTFEKLLQQHIFQAEKTLANIENNTKKTLEGIAESGEKLNQNLNKGGEELYKNVNEVSEGIKNSSNALLNKNKEIQREFEQLQITLHKTFEELMRTHISENSKLMRRLEEEGKNALNITAESVTKQLKLIDESMQSEVNRVMNEMGRALATISRQFTDDYKKLVNEMHNITSYRNRG</sequence>
<evidence type="ECO:0000256" key="7">
    <source>
        <dbReference type="SAM" id="Coils"/>
    </source>
</evidence>
<proteinExistence type="inferred from homology"/>
<dbReference type="InterPro" id="IPR002898">
    <property type="entry name" value="MotA_ExbB_proton_chnl"/>
</dbReference>
<keyword evidence="7" id="KW-0175">Coiled coil</keyword>
<keyword evidence="6" id="KW-0813">Transport</keyword>
<feature type="transmembrane region" description="Helical" evidence="8">
    <location>
        <begin position="54"/>
        <end position="79"/>
    </location>
</feature>
<evidence type="ECO:0000256" key="8">
    <source>
        <dbReference type="SAM" id="Phobius"/>
    </source>
</evidence>
<protein>
    <submittedName>
        <fullName evidence="10">MotA/TolQ/ExbB proton channel family protein</fullName>
    </submittedName>
</protein>
<feature type="coiled-coil region" evidence="7">
    <location>
        <begin position="504"/>
        <end position="531"/>
    </location>
</feature>
<dbReference type="Proteomes" id="UP000281691">
    <property type="component" value="Unassembled WGS sequence"/>
</dbReference>
<gene>
    <name evidence="10" type="ORF">EDC46_0040</name>
</gene>
<comment type="subcellular location">
    <subcellularLocation>
        <location evidence="1">Cell membrane</location>
        <topology evidence="1">Multi-pass membrane protein</topology>
    </subcellularLocation>
    <subcellularLocation>
        <location evidence="6">Membrane</location>
        <topology evidence="6">Multi-pass membrane protein</topology>
    </subcellularLocation>
</comment>
<keyword evidence="2" id="KW-1003">Cell membrane</keyword>